<dbReference type="Proteomes" id="UP000285060">
    <property type="component" value="Unassembled WGS sequence"/>
</dbReference>
<dbReference type="Pfam" id="PF00612">
    <property type="entry name" value="IQ"/>
    <property type="match status" value="3"/>
</dbReference>
<dbReference type="VEuPathDB" id="FungiDB:H310_00375"/>
<feature type="region of interest" description="Disordered" evidence="8">
    <location>
        <begin position="1305"/>
        <end position="1328"/>
    </location>
</feature>
<dbReference type="SMART" id="SM00242">
    <property type="entry name" value="MYSc"/>
    <property type="match status" value="1"/>
</dbReference>
<dbReference type="Gene3D" id="1.10.10.820">
    <property type="match status" value="1"/>
</dbReference>
<dbReference type="InterPro" id="IPR001609">
    <property type="entry name" value="Myosin_head_motor_dom-like"/>
</dbReference>
<accession>A0A418B2H4</accession>
<dbReference type="VEuPathDB" id="FungiDB:H310_01111"/>
<dbReference type="CDD" id="cd00124">
    <property type="entry name" value="MYSc"/>
    <property type="match status" value="1"/>
</dbReference>
<dbReference type="InterPro" id="IPR000048">
    <property type="entry name" value="IQ_motif_EF-hand-BS"/>
</dbReference>
<keyword evidence="1 6" id="KW-0547">Nucleotide-binding</keyword>
<protein>
    <recommendedName>
        <fullName evidence="9">Myosin motor domain-containing protein</fullName>
    </recommendedName>
</protein>
<evidence type="ECO:0000256" key="7">
    <source>
        <dbReference type="SAM" id="Coils"/>
    </source>
</evidence>
<evidence type="ECO:0000256" key="8">
    <source>
        <dbReference type="SAM" id="MobiDB-lite"/>
    </source>
</evidence>
<dbReference type="Gene3D" id="1.20.58.530">
    <property type="match status" value="1"/>
</dbReference>
<evidence type="ECO:0000256" key="2">
    <source>
        <dbReference type="ARBA" id="ARBA00022840"/>
    </source>
</evidence>
<comment type="caution">
    <text evidence="6">Lacks conserved residue(s) required for the propagation of feature annotation.</text>
</comment>
<dbReference type="GO" id="GO:0016020">
    <property type="term" value="C:membrane"/>
    <property type="evidence" value="ECO:0007669"/>
    <property type="project" value="TreeGrafter"/>
</dbReference>
<evidence type="ECO:0000259" key="9">
    <source>
        <dbReference type="PROSITE" id="PS51456"/>
    </source>
</evidence>
<dbReference type="VEuPathDB" id="FungiDB:H310_00374"/>
<feature type="domain" description="Myosin motor" evidence="9">
    <location>
        <begin position="282"/>
        <end position="761"/>
    </location>
</feature>
<keyword evidence="3 6" id="KW-0518">Myosin</keyword>
<comment type="caution">
    <text evidence="10">The sequence shown here is derived from an EMBL/GenBank/DDBJ whole genome shotgun (WGS) entry which is preliminary data.</text>
</comment>
<dbReference type="GO" id="GO:0005524">
    <property type="term" value="F:ATP binding"/>
    <property type="evidence" value="ECO:0007669"/>
    <property type="project" value="UniProtKB-UniRule"/>
</dbReference>
<dbReference type="EMBL" id="QUSY01000151">
    <property type="protein sequence ID" value="RHY32239.1"/>
    <property type="molecule type" value="Genomic_DNA"/>
</dbReference>
<feature type="region of interest" description="Disordered" evidence="8">
    <location>
        <begin position="1267"/>
        <end position="1287"/>
    </location>
</feature>
<dbReference type="Gene3D" id="3.40.850.10">
    <property type="entry name" value="Kinesin motor domain"/>
    <property type="match status" value="1"/>
</dbReference>
<organism evidence="10 11">
    <name type="scientific">Aphanomyces invadans</name>
    <dbReference type="NCBI Taxonomy" id="157072"/>
    <lineage>
        <taxon>Eukaryota</taxon>
        <taxon>Sar</taxon>
        <taxon>Stramenopiles</taxon>
        <taxon>Oomycota</taxon>
        <taxon>Saprolegniomycetes</taxon>
        <taxon>Saprolegniales</taxon>
        <taxon>Verrucalvaceae</taxon>
        <taxon>Aphanomyces</taxon>
    </lineage>
</organism>
<keyword evidence="11" id="KW-1185">Reference proteome</keyword>
<dbReference type="InterPro" id="IPR036961">
    <property type="entry name" value="Kinesin_motor_dom_sf"/>
</dbReference>
<evidence type="ECO:0000313" key="10">
    <source>
        <dbReference type="EMBL" id="RHY32239.1"/>
    </source>
</evidence>
<dbReference type="GO" id="GO:0051015">
    <property type="term" value="F:actin filament binding"/>
    <property type="evidence" value="ECO:0007669"/>
    <property type="project" value="TreeGrafter"/>
</dbReference>
<dbReference type="InterPro" id="IPR027417">
    <property type="entry name" value="P-loop_NTPase"/>
</dbReference>
<feature type="coiled-coil region" evidence="7">
    <location>
        <begin position="987"/>
        <end position="1044"/>
    </location>
</feature>
<keyword evidence="2 6" id="KW-0067">ATP-binding</keyword>
<feature type="region of interest" description="Disordered" evidence="8">
    <location>
        <begin position="943"/>
        <end position="971"/>
    </location>
</feature>
<dbReference type="PANTHER" id="PTHR13140:SF706">
    <property type="entry name" value="DILUTE CLASS UNCONVENTIONAL MYOSIN, ISOFORM C"/>
    <property type="match status" value="1"/>
</dbReference>
<name>A0A418B2H4_9STRA</name>
<dbReference type="Gene3D" id="1.20.5.190">
    <property type="match status" value="2"/>
</dbReference>
<dbReference type="PROSITE" id="PS50096">
    <property type="entry name" value="IQ"/>
    <property type="match status" value="5"/>
</dbReference>
<dbReference type="GO" id="GO:0005737">
    <property type="term" value="C:cytoplasm"/>
    <property type="evidence" value="ECO:0007669"/>
    <property type="project" value="TreeGrafter"/>
</dbReference>
<dbReference type="GO" id="GO:0016459">
    <property type="term" value="C:myosin complex"/>
    <property type="evidence" value="ECO:0007669"/>
    <property type="project" value="UniProtKB-KW"/>
</dbReference>
<keyword evidence="4 6" id="KW-0505">Motor protein</keyword>
<evidence type="ECO:0000313" key="11">
    <source>
        <dbReference type="Proteomes" id="UP000285060"/>
    </source>
</evidence>
<evidence type="ECO:0000256" key="4">
    <source>
        <dbReference type="ARBA" id="ARBA00023175"/>
    </source>
</evidence>
<feature type="binding site" evidence="6">
    <location>
        <begin position="340"/>
        <end position="347"/>
    </location>
    <ligand>
        <name>ATP</name>
        <dbReference type="ChEBI" id="CHEBI:30616"/>
    </ligand>
</feature>
<evidence type="ECO:0000256" key="3">
    <source>
        <dbReference type="ARBA" id="ARBA00023123"/>
    </source>
</evidence>
<proteinExistence type="inferred from homology"/>
<feature type="coiled-coil region" evidence="7">
    <location>
        <begin position="14"/>
        <end position="41"/>
    </location>
</feature>
<dbReference type="PRINTS" id="PR00193">
    <property type="entry name" value="MYOSINHEAVY"/>
</dbReference>
<feature type="compositionally biased region" description="Low complexity" evidence="8">
    <location>
        <begin position="952"/>
        <end position="969"/>
    </location>
</feature>
<dbReference type="SMART" id="SM00015">
    <property type="entry name" value="IQ"/>
    <property type="match status" value="5"/>
</dbReference>
<keyword evidence="5 6" id="KW-0009">Actin-binding</keyword>
<dbReference type="SUPFAM" id="SSF52540">
    <property type="entry name" value="P-loop containing nucleoside triphosphate hydrolases"/>
    <property type="match status" value="1"/>
</dbReference>
<gene>
    <name evidence="10" type="ORF">DYB32_002730</name>
</gene>
<dbReference type="PANTHER" id="PTHR13140">
    <property type="entry name" value="MYOSIN"/>
    <property type="match status" value="1"/>
</dbReference>
<dbReference type="PROSITE" id="PS51456">
    <property type="entry name" value="MYOSIN_MOTOR"/>
    <property type="match status" value="1"/>
</dbReference>
<dbReference type="GO" id="GO:0007015">
    <property type="term" value="P:actin filament organization"/>
    <property type="evidence" value="ECO:0007669"/>
    <property type="project" value="TreeGrafter"/>
</dbReference>
<comment type="similarity">
    <text evidence="6">Belongs to the TRAFAC class myosin-kinesin ATPase superfamily. Myosin family.</text>
</comment>
<reference evidence="10 11" key="1">
    <citation type="submission" date="2018-08" db="EMBL/GenBank/DDBJ databases">
        <title>Aphanomyces genome sequencing and annotation.</title>
        <authorList>
            <person name="Minardi D."/>
            <person name="Oidtmann B."/>
            <person name="Van Der Giezen M."/>
            <person name="Studholme D.J."/>
        </authorList>
    </citation>
    <scope>NUCLEOTIDE SEQUENCE [LARGE SCALE GENOMIC DNA]</scope>
    <source>
        <strain evidence="10 11">NJM0002</strain>
    </source>
</reference>
<evidence type="ECO:0000256" key="1">
    <source>
        <dbReference type="ARBA" id="ARBA00022741"/>
    </source>
</evidence>
<sequence>MGTEGAARAAFDENLHLQARVDAQEMEIEELLMEQTRLKRKEMRALYRQRMVSRHPAVVLEEPPTTDETFDFDRREMQIILMEDAYDAMLRMVDSAMNDVSEDDVDLVDEYHDLYRFHRQWHPHPNSDTPIKVQNVSMLDEPWKSLLDAYANGNPNKFKYLSSWIRYMLLGGTVGPTATAQFPAGVFIPDKEHVWLPASVKSIEGSLVTVKIEDIETGVAVPNMSMGASLVGKVVSVDLSKPDIVNVIQARTVKSSTTNTTISLPLQNKVTSKTHGFEDMISICIAVNPYQWLSLYSPDTMQMYMDGSRENKAPHVYAVSMESFFHMRTHTINQSILVSGESGAGKTETTKIMMNHVATLSSSTEGSDAAQSSIIHRIIQSNPLLESFGNAATTRNDNSSRFGKFTELQFNPRGHLMGARAHTYLLEKSRVCHQAPGERTFHIFYQVLAEAAALPQLHLKSSHQYRYVQQDKLIELEHTWSDTKQGLTIVGIADSMQLDLLRVLAAILHLGESDFEMVQGDVDSSQVKDKTALTTAAELLGLPFTNLEKVLTFRSVIVGREVISKPMTVDQARDCRDAVAKSLYSSMFTWLVDQINAAIGVSHFSQFIGILDIFGFEAFEHNSFEQLCINYANEKLQQKFVQDVLKTVQAEYEEEGISWHHVNFADNQDVLDLIEGRLGVLSLLNEESSLATGTDASFAHKLSAVMANHARFETPRLHSSAFIILHYAGKVLYDTNGFLDKHRDALLPDIKKVLGESSVDLAQCGDLMAHLFPNGHVVDYQVGLSRVYFRESILDDLDKRRGFALRRFAIRIQTRVKMFLARKHFLNQRKAIILVQTRVRGFVQRSKYRRVLRGVVKLQALVRGRGARKVVHQLRRVLAATRFQSVVRMHRQRKQYLRTNASISIIQSFWRNTYIRRKLLKRMAQEKQQRALGSKVLHLQTQLGGGSSTHQASALGSHSGHPSSPPQSATNRASITTRLFDESSQVLGTLVAENEALRERVARQESEINALKEENRKMKEALQAKEVEDKVKNLSQKSQEASQVAYLSLLEEEYEKLRGFVCHLFDLPADVGLVRAQSSQKELTAPNDSTMKPTNGTGAAPPMADMTAAKHDAYTLLHRSATRIQRLRSKEGTNSKRGSARRVKDYWDEIKTTAPPLPYTLGSTPWKRLLTDWAQGNPKKLEYMNRWLQNVLEGGDVEHGGFPLGVELKSVTPMMLEGFIQLVIPKLAERQDVKVHVHTKEFIGTSMRITLEVKEGVPKMTKMPLKEHTVPQAAKPRESTAGLDQWGRNSIMSVRETNISNFSFASNASTADSRASGVKSPSPHPSRT</sequence>
<evidence type="ECO:0000256" key="5">
    <source>
        <dbReference type="ARBA" id="ARBA00023203"/>
    </source>
</evidence>
<dbReference type="Gene3D" id="1.20.120.720">
    <property type="entry name" value="Myosin VI head, motor domain, U50 subdomain"/>
    <property type="match status" value="1"/>
</dbReference>
<dbReference type="Pfam" id="PF00063">
    <property type="entry name" value="Myosin_head"/>
    <property type="match status" value="1"/>
</dbReference>
<evidence type="ECO:0000256" key="6">
    <source>
        <dbReference type="PROSITE-ProRule" id="PRU00782"/>
    </source>
</evidence>
<keyword evidence="7" id="KW-0175">Coiled coil</keyword>
<dbReference type="GO" id="GO:0000146">
    <property type="term" value="F:microfilament motor activity"/>
    <property type="evidence" value="ECO:0007669"/>
    <property type="project" value="TreeGrafter"/>
</dbReference>